<comment type="caution">
    <text evidence="2">The sequence shown here is derived from an EMBL/GenBank/DDBJ whole genome shotgun (WGS) entry which is preliminary data.</text>
</comment>
<protein>
    <submittedName>
        <fullName evidence="2">Uncharacterized protein</fullName>
    </submittedName>
</protein>
<proteinExistence type="predicted"/>
<accession>A0ABP0R5L8</accession>
<dbReference type="EMBL" id="CAXAMN010025539">
    <property type="protein sequence ID" value="CAK9095864.1"/>
    <property type="molecule type" value="Genomic_DNA"/>
</dbReference>
<organism evidence="2 3">
    <name type="scientific">Durusdinium trenchii</name>
    <dbReference type="NCBI Taxonomy" id="1381693"/>
    <lineage>
        <taxon>Eukaryota</taxon>
        <taxon>Sar</taxon>
        <taxon>Alveolata</taxon>
        <taxon>Dinophyceae</taxon>
        <taxon>Suessiales</taxon>
        <taxon>Symbiodiniaceae</taxon>
        <taxon>Durusdinium</taxon>
    </lineage>
</organism>
<feature type="compositionally biased region" description="Basic and acidic residues" evidence="1">
    <location>
        <begin position="373"/>
        <end position="446"/>
    </location>
</feature>
<name>A0ABP0R5L8_9DINO</name>
<dbReference type="Proteomes" id="UP001642484">
    <property type="component" value="Unassembled WGS sequence"/>
</dbReference>
<feature type="compositionally biased region" description="Basic residues" evidence="1">
    <location>
        <begin position="447"/>
        <end position="458"/>
    </location>
</feature>
<keyword evidence="3" id="KW-1185">Reference proteome</keyword>
<feature type="region of interest" description="Disordered" evidence="1">
    <location>
        <begin position="364"/>
        <end position="555"/>
    </location>
</feature>
<evidence type="ECO:0000313" key="2">
    <source>
        <dbReference type="EMBL" id="CAK9095864.1"/>
    </source>
</evidence>
<feature type="compositionally biased region" description="Basic and acidic residues" evidence="1">
    <location>
        <begin position="460"/>
        <end position="540"/>
    </location>
</feature>
<gene>
    <name evidence="2" type="ORF">CCMP2556_LOCUS45628</name>
</gene>
<reference evidence="2 3" key="1">
    <citation type="submission" date="2024-02" db="EMBL/GenBank/DDBJ databases">
        <authorList>
            <person name="Chen Y."/>
            <person name="Shah S."/>
            <person name="Dougan E. K."/>
            <person name="Thang M."/>
            <person name="Chan C."/>
        </authorList>
    </citation>
    <scope>NUCLEOTIDE SEQUENCE [LARGE SCALE GENOMIC DNA]</scope>
</reference>
<evidence type="ECO:0000313" key="3">
    <source>
        <dbReference type="Proteomes" id="UP001642484"/>
    </source>
</evidence>
<feature type="compositionally biased region" description="Polar residues" evidence="1">
    <location>
        <begin position="544"/>
        <end position="554"/>
    </location>
</feature>
<evidence type="ECO:0000256" key="1">
    <source>
        <dbReference type="SAM" id="MobiDB-lite"/>
    </source>
</evidence>
<sequence>MHHANVSPCALDIDVGYQEVISQSDRQQEQLVNAFWYSTPEQGHPVVLAASADPPCGLSLLKPNQGDDSTWTALRFPSSPFHRECFGRVRALLATKGFSTRAFSLGTKAWDRILVRSQEVAIASNLLLDAGFAVPWKDVADKNQGIGEGAWLRVQEDTGHCGEITEAMCSGAHLLRLEASLRCRRIYVEVCSRAMRGALLEASNAGEVDAKSSRPTISLAKAAEIHDEVPGTRSKLSDACTVALELCDNPEKLCGYWLFANSGLFALVLGPRLCAATRYRGPVGEAADVELRSLSCAVLGKVERPGFLKVLRGGQEAIDSPLHDASTSRRTIEVDEEDQIVAHRFGGSELRWRILKMEENPFEGVPDAVLPVDSKDVRAQAENKSPGRERSRSPRVTKFEDEVKEKAETPKSKSSKVKEKARKADKDKAKDKVKEKDNEKDRDQDKKKARQAQKHCGPHVKNERREKEGKTGDWDVERDRERQKARDRIKDATRERERGRDRERDRDKATWPEKRKEAPRSSREREEKPKRHLERSHAFDKQNMIPSQPKAQNTPLSLPSAAALLAAMKQAPIEPNPEVEMFLSMNTVESHAATKLRSLPRNLQRQVLDRGSLMGARDPSAVLISRVRDAMMSSAHTTPSLPLVTMMLPNGQQVHPAVEALIIRYGLDAQCAQQLRQLPLPLQAVAAELPVHEARNPSAFVMAQLQLPRFKQAAKAMQMQKPM</sequence>